<evidence type="ECO:0000313" key="2">
    <source>
        <dbReference type="EMBL" id="MEO9382511.1"/>
    </source>
</evidence>
<dbReference type="RefSeq" id="WP_145964131.1">
    <property type="nucleotide sequence ID" value="NZ_CP029495.1"/>
</dbReference>
<gene>
    <name evidence="2" type="ORF">ABI908_00070</name>
</gene>
<dbReference type="Proteomes" id="UP001462502">
    <property type="component" value="Unassembled WGS sequence"/>
</dbReference>
<protein>
    <submittedName>
        <fullName evidence="2">Uncharacterized protein</fullName>
    </submittedName>
</protein>
<name>A0ABV0IMI6_9NEIS</name>
<accession>A0ABV0IMI6</accession>
<evidence type="ECO:0000256" key="1">
    <source>
        <dbReference type="SAM" id="MobiDB-lite"/>
    </source>
</evidence>
<dbReference type="EMBL" id="JBDXMI010000001">
    <property type="protein sequence ID" value="MEO9382511.1"/>
    <property type="molecule type" value="Genomic_DNA"/>
</dbReference>
<proteinExistence type="predicted"/>
<keyword evidence="3" id="KW-1185">Reference proteome</keyword>
<feature type="region of interest" description="Disordered" evidence="1">
    <location>
        <begin position="213"/>
        <end position="234"/>
    </location>
</feature>
<organism evidence="2 3">
    <name type="scientific">Chromobacterium phragmitis</name>
    <dbReference type="NCBI Taxonomy" id="2202141"/>
    <lineage>
        <taxon>Bacteria</taxon>
        <taxon>Pseudomonadati</taxon>
        <taxon>Pseudomonadota</taxon>
        <taxon>Betaproteobacteria</taxon>
        <taxon>Neisseriales</taxon>
        <taxon>Chromobacteriaceae</taxon>
        <taxon>Chromobacterium</taxon>
    </lineage>
</organism>
<evidence type="ECO:0000313" key="3">
    <source>
        <dbReference type="Proteomes" id="UP001462502"/>
    </source>
</evidence>
<reference evidence="2 3" key="1">
    <citation type="submission" date="2024-05" db="EMBL/GenBank/DDBJ databases">
        <authorList>
            <person name="De Oliveira J.P."/>
            <person name="Noriler S.A."/>
            <person name="De Oliveira A.G."/>
            <person name="Sipoli D.S."/>
        </authorList>
    </citation>
    <scope>NUCLEOTIDE SEQUENCE [LARGE SCALE GENOMIC DNA]</scope>
    <source>
        <strain evidence="2 3">LABIM192</strain>
    </source>
</reference>
<comment type="caution">
    <text evidence="2">The sequence shown here is derived from an EMBL/GenBank/DDBJ whole genome shotgun (WGS) entry which is preliminary data.</text>
</comment>
<sequence length="234" mass="25896">MSTVNIPVYERQLAAVLPEELRTWYFKGEVPEPMRDDFQAWKDKAFLEGGPPAAMTENNLAKFYLRSEALKSQNALGDLPMSMLFPMSNAPVSALHAPSVRRAAIAGHTSLTRQVVDMAIEPADITPITAKDAQKLAETIQANQSKPEPQINIDQNLLEFFKMRGNAKFRKDLMINVSLEEAHGAKGLAERVERRMGALGETEQTQIRRLLAGESPESVTKAIRPPKASPTLAM</sequence>